<evidence type="ECO:0000256" key="7">
    <source>
        <dbReference type="ARBA" id="ARBA00047820"/>
    </source>
</evidence>
<evidence type="ECO:0000256" key="2">
    <source>
        <dbReference type="ARBA" id="ARBA00012146"/>
    </source>
</evidence>
<evidence type="ECO:0000256" key="4">
    <source>
        <dbReference type="ARBA" id="ARBA00022801"/>
    </source>
</evidence>
<gene>
    <name evidence="10" type="ORF">C7383_11249</name>
</gene>
<dbReference type="GO" id="GO:0005737">
    <property type="term" value="C:cytoplasm"/>
    <property type="evidence" value="ECO:0007669"/>
    <property type="project" value="InterPro"/>
</dbReference>
<evidence type="ECO:0000313" key="10">
    <source>
        <dbReference type="EMBL" id="PWJ73474.1"/>
    </source>
</evidence>
<dbReference type="Pfam" id="PF00571">
    <property type="entry name" value="CBS"/>
    <property type="match status" value="2"/>
</dbReference>
<evidence type="ECO:0000256" key="3">
    <source>
        <dbReference type="ARBA" id="ARBA00022723"/>
    </source>
</evidence>
<dbReference type="PANTHER" id="PTHR12112">
    <property type="entry name" value="BNIP - RELATED"/>
    <property type="match status" value="1"/>
</dbReference>
<dbReference type="EC" id="3.6.1.1" evidence="2"/>
<dbReference type="Pfam" id="PF02833">
    <property type="entry name" value="DHHA2"/>
    <property type="match status" value="1"/>
</dbReference>
<dbReference type="InterPro" id="IPR001667">
    <property type="entry name" value="DDH_dom"/>
</dbReference>
<comment type="caution">
    <text evidence="10">The sequence shown here is derived from an EMBL/GenBank/DDBJ whole genome shotgun (WGS) entry which is preliminary data.</text>
</comment>
<dbReference type="InterPro" id="IPR010766">
    <property type="entry name" value="DRTGG"/>
</dbReference>
<reference evidence="10 11" key="1">
    <citation type="submission" date="2018-05" db="EMBL/GenBank/DDBJ databases">
        <authorList>
            <person name="Goeker M."/>
            <person name="Huntemann M."/>
            <person name="Clum A."/>
            <person name="Pillay M."/>
            <person name="Palaniappan K."/>
            <person name="Varghese N."/>
            <person name="Mikhailova N."/>
            <person name="Stamatis D."/>
            <person name="Reddy T."/>
            <person name="Daum C."/>
            <person name="Shapiro N."/>
            <person name="Ivanova N."/>
            <person name="Kyrpides N."/>
            <person name="Woyke T."/>
        </authorList>
    </citation>
    <scope>NUCLEOTIDE SEQUENCE [LARGE SCALE GENOMIC DNA]</scope>
    <source>
        <strain evidence="10 11">DSM 26524</strain>
    </source>
</reference>
<dbReference type="InterPro" id="IPR038222">
    <property type="entry name" value="DHHA2_dom_sf"/>
</dbReference>
<keyword evidence="3" id="KW-0479">Metal-binding</keyword>
<dbReference type="InterPro" id="IPR004097">
    <property type="entry name" value="DHHA2"/>
</dbReference>
<dbReference type="Pfam" id="PF01368">
    <property type="entry name" value="DHH"/>
    <property type="match status" value="1"/>
</dbReference>
<dbReference type="Proteomes" id="UP000245412">
    <property type="component" value="Unassembled WGS sequence"/>
</dbReference>
<dbReference type="InterPro" id="IPR038763">
    <property type="entry name" value="DHH_sf"/>
</dbReference>
<dbReference type="SMART" id="SM00116">
    <property type="entry name" value="CBS"/>
    <property type="match status" value="2"/>
</dbReference>
<keyword evidence="5" id="KW-0464">Manganese</keyword>
<evidence type="ECO:0000313" key="11">
    <source>
        <dbReference type="Proteomes" id="UP000245412"/>
    </source>
</evidence>
<dbReference type="PROSITE" id="PS51371">
    <property type="entry name" value="CBS"/>
    <property type="match status" value="2"/>
</dbReference>
<dbReference type="InterPro" id="IPR028979">
    <property type="entry name" value="Ser_kin/Pase_Hpr-like_N_sf"/>
</dbReference>
<dbReference type="InterPro" id="IPR046342">
    <property type="entry name" value="CBS_dom_sf"/>
</dbReference>
<organism evidence="10 11">
    <name type="scientific">Murimonas intestini</name>
    <dbReference type="NCBI Taxonomy" id="1337051"/>
    <lineage>
        <taxon>Bacteria</taxon>
        <taxon>Bacillati</taxon>
        <taxon>Bacillota</taxon>
        <taxon>Clostridia</taxon>
        <taxon>Lachnospirales</taxon>
        <taxon>Lachnospiraceae</taxon>
        <taxon>Murimonas</taxon>
    </lineage>
</organism>
<dbReference type="AlphaFoldDB" id="A0AB73T0K5"/>
<proteinExistence type="predicted"/>
<dbReference type="EMBL" id="QGGY01000012">
    <property type="protein sequence ID" value="PWJ73474.1"/>
    <property type="molecule type" value="Genomic_DNA"/>
</dbReference>
<keyword evidence="11" id="KW-1185">Reference proteome</keyword>
<keyword evidence="4" id="KW-0378">Hydrolase</keyword>
<dbReference type="InterPro" id="IPR000644">
    <property type="entry name" value="CBS_dom"/>
</dbReference>
<evidence type="ECO:0000256" key="5">
    <source>
        <dbReference type="ARBA" id="ARBA00023211"/>
    </source>
</evidence>
<dbReference type="Pfam" id="PF07085">
    <property type="entry name" value="DRTGG"/>
    <property type="match status" value="1"/>
</dbReference>
<dbReference type="NCBIfam" id="NF003877">
    <property type="entry name" value="PRK05427.1"/>
    <property type="match status" value="1"/>
</dbReference>
<protein>
    <recommendedName>
        <fullName evidence="2">inorganic diphosphatase</fullName>
        <ecNumber evidence="2">3.6.1.1</ecNumber>
    </recommendedName>
    <alternativeName>
        <fullName evidence="6">Pyrophosphate phospho-hydrolase</fullName>
    </alternativeName>
</protein>
<evidence type="ECO:0000256" key="1">
    <source>
        <dbReference type="ARBA" id="ARBA00001936"/>
    </source>
</evidence>
<dbReference type="SUPFAM" id="SSF64182">
    <property type="entry name" value="DHH phosphoesterases"/>
    <property type="match status" value="1"/>
</dbReference>
<evidence type="ECO:0000256" key="8">
    <source>
        <dbReference type="PROSITE-ProRule" id="PRU00703"/>
    </source>
</evidence>
<dbReference type="Gene3D" id="3.10.580.10">
    <property type="entry name" value="CBS-domain"/>
    <property type="match status" value="1"/>
</dbReference>
<accession>A0AB73T0K5</accession>
<dbReference type="NCBIfam" id="NF011442">
    <property type="entry name" value="PRK14869.1-4"/>
    <property type="match status" value="1"/>
</dbReference>
<dbReference type="Gene3D" id="3.40.1390.20">
    <property type="entry name" value="HprK N-terminal domain-like"/>
    <property type="match status" value="1"/>
</dbReference>
<dbReference type="SUPFAM" id="SSF75138">
    <property type="entry name" value="HprK N-terminal domain-like"/>
    <property type="match status" value="1"/>
</dbReference>
<feature type="domain" description="CBS" evidence="9">
    <location>
        <begin position="77"/>
        <end position="136"/>
    </location>
</feature>
<dbReference type="PANTHER" id="PTHR12112:SF22">
    <property type="entry name" value="MANGANESE-DEPENDENT INORGANIC PYROPHOSPHATASE-RELATED"/>
    <property type="match status" value="1"/>
</dbReference>
<dbReference type="NCBIfam" id="NF011443">
    <property type="entry name" value="PRK14869.1-5"/>
    <property type="match status" value="1"/>
</dbReference>
<comment type="catalytic activity">
    <reaction evidence="7">
        <text>diphosphate + H2O = 2 phosphate + H(+)</text>
        <dbReference type="Rhea" id="RHEA:24576"/>
        <dbReference type="ChEBI" id="CHEBI:15377"/>
        <dbReference type="ChEBI" id="CHEBI:15378"/>
        <dbReference type="ChEBI" id="CHEBI:33019"/>
        <dbReference type="ChEBI" id="CHEBI:43474"/>
        <dbReference type="EC" id="3.6.1.1"/>
    </reaction>
</comment>
<sequence length="550" mass="61534">MEETAKVKVYIIGHKNPDTDSICSAIAYADIKSRTEEGRFVAKRAGQISEETQYVLGRFGMEAPGYVPNVGTRVKDMDIRRIAGVSHSISLKKAWNLMRNENVNTLPIVREDNILEGLITISDIAQSYMDVYDNAILATARTQYKNILETLDGVMVEGNEHGYFVKGKVVVAAANPDLMENYIEQDDLVILGNRYESQLCAIEMNAGCIIVCEGAPVSKTIRRLAADKDCAVISTPHDTYTVARLINQSMPVKFFMKKERLLTFELDDYTDSIKDIMAKKRYRDFPILDKHGKYVGMVSRRNLLGMKRRRVILVDHNEASQAVDNIESAEILEIIDHHRLGSLETMAPVYFRNQPVGCTATIMYQIYGEKQLEIPENIAGLLCAAIISDTLMFRSPTCTPADRAAAADLARIAGIECESFATDMFAAGSKLKDKSPEEIFYQDFKKFELNKASFGVGQINSMNPAELTEIKERLIPYLEKALGTHGESMLFFMLTDIIHESTELLCYGGESEELVEEAFHKAPQDCSVVLPGVVSRKKQLIPAFMNALQQ</sequence>
<comment type="cofactor">
    <cofactor evidence="1">
        <name>Mn(2+)</name>
        <dbReference type="ChEBI" id="CHEBI:29035"/>
    </cofactor>
</comment>
<dbReference type="SMART" id="SM01131">
    <property type="entry name" value="DHHA2"/>
    <property type="match status" value="1"/>
</dbReference>
<name>A0AB73T0K5_9FIRM</name>
<keyword evidence="8" id="KW-0129">CBS domain</keyword>
<evidence type="ECO:0000256" key="6">
    <source>
        <dbReference type="ARBA" id="ARBA00032535"/>
    </source>
</evidence>
<dbReference type="GO" id="GO:0046872">
    <property type="term" value="F:metal ion binding"/>
    <property type="evidence" value="ECO:0007669"/>
    <property type="project" value="UniProtKB-KW"/>
</dbReference>
<feature type="domain" description="CBS" evidence="9">
    <location>
        <begin position="256"/>
        <end position="314"/>
    </location>
</feature>
<dbReference type="RefSeq" id="WP_109747659.1">
    <property type="nucleotide sequence ID" value="NZ_CABJAT010000010.1"/>
</dbReference>
<evidence type="ECO:0000259" key="9">
    <source>
        <dbReference type="PROSITE" id="PS51371"/>
    </source>
</evidence>
<dbReference type="SUPFAM" id="SSF54631">
    <property type="entry name" value="CBS-domain pair"/>
    <property type="match status" value="1"/>
</dbReference>
<dbReference type="GO" id="GO:0004427">
    <property type="term" value="F:inorganic diphosphate phosphatase activity"/>
    <property type="evidence" value="ECO:0007669"/>
    <property type="project" value="UniProtKB-EC"/>
</dbReference>
<dbReference type="Gene3D" id="3.10.310.20">
    <property type="entry name" value="DHHA2 domain"/>
    <property type="match status" value="1"/>
</dbReference>